<dbReference type="PaxDb" id="44689-DDB0216925"/>
<dbReference type="GeneID" id="8618162"/>
<dbReference type="PhylomeDB" id="Q55AI9"/>
<accession>Q55AI9</accession>
<dbReference type="InterPro" id="IPR007344">
    <property type="entry name" value="GrpB/CoaE"/>
</dbReference>
<dbReference type="InterPro" id="IPR043519">
    <property type="entry name" value="NT_sf"/>
</dbReference>
<keyword evidence="2" id="KW-1185">Reference proteome</keyword>
<dbReference type="SUPFAM" id="SSF81301">
    <property type="entry name" value="Nucleotidyltransferase"/>
    <property type="match status" value="1"/>
</dbReference>
<dbReference type="RefSeq" id="XP_645533.1">
    <property type="nucleotide sequence ID" value="XM_640441.1"/>
</dbReference>
<proteinExistence type="predicted"/>
<reference evidence="1 2" key="1">
    <citation type="journal article" date="2005" name="Nature">
        <title>The genome of the social amoeba Dictyostelium discoideum.</title>
        <authorList>
            <consortium name="The Dictyostelium discoideum Sequencing Consortium"/>
            <person name="Eichinger L."/>
            <person name="Pachebat J.A."/>
            <person name="Glockner G."/>
            <person name="Rajandream M.A."/>
            <person name="Sucgang R."/>
            <person name="Berriman M."/>
            <person name="Song J."/>
            <person name="Olsen R."/>
            <person name="Szafranski K."/>
            <person name="Xu Q."/>
            <person name="Tunggal B."/>
            <person name="Kummerfeld S."/>
            <person name="Madera M."/>
            <person name="Konfortov B.A."/>
            <person name="Rivero F."/>
            <person name="Bankier A.T."/>
            <person name="Lehmann R."/>
            <person name="Hamlin N."/>
            <person name="Davies R."/>
            <person name="Gaudet P."/>
            <person name="Fey P."/>
            <person name="Pilcher K."/>
            <person name="Chen G."/>
            <person name="Saunders D."/>
            <person name="Sodergren E."/>
            <person name="Davis P."/>
            <person name="Kerhornou A."/>
            <person name="Nie X."/>
            <person name="Hall N."/>
            <person name="Anjard C."/>
            <person name="Hemphill L."/>
            <person name="Bason N."/>
            <person name="Farbrother P."/>
            <person name="Desany B."/>
            <person name="Just E."/>
            <person name="Morio T."/>
            <person name="Rost R."/>
            <person name="Churcher C."/>
            <person name="Cooper J."/>
            <person name="Haydock S."/>
            <person name="van Driessche N."/>
            <person name="Cronin A."/>
            <person name="Goodhead I."/>
            <person name="Muzny D."/>
            <person name="Mourier T."/>
            <person name="Pain A."/>
            <person name="Lu M."/>
            <person name="Harper D."/>
            <person name="Lindsay R."/>
            <person name="Hauser H."/>
            <person name="James K."/>
            <person name="Quiles M."/>
            <person name="Madan Babu M."/>
            <person name="Saito T."/>
            <person name="Buchrieser C."/>
            <person name="Wardroper A."/>
            <person name="Felder M."/>
            <person name="Thangavelu M."/>
            <person name="Johnson D."/>
            <person name="Knights A."/>
            <person name="Loulseged H."/>
            <person name="Mungall K."/>
            <person name="Oliver K."/>
            <person name="Price C."/>
            <person name="Quail M.A."/>
            <person name="Urushihara H."/>
            <person name="Hernandez J."/>
            <person name="Rabbinowitsch E."/>
            <person name="Steffen D."/>
            <person name="Sanders M."/>
            <person name="Ma J."/>
            <person name="Kohara Y."/>
            <person name="Sharp S."/>
            <person name="Simmonds M."/>
            <person name="Spiegler S."/>
            <person name="Tivey A."/>
            <person name="Sugano S."/>
            <person name="White B."/>
            <person name="Walker D."/>
            <person name="Woodward J."/>
            <person name="Winckler T."/>
            <person name="Tanaka Y."/>
            <person name="Shaulsky G."/>
            <person name="Schleicher M."/>
            <person name="Weinstock G."/>
            <person name="Rosenthal A."/>
            <person name="Cox E.C."/>
            <person name="Chisholm R.L."/>
            <person name="Gibbs R."/>
            <person name="Loomis W.F."/>
            <person name="Platzer M."/>
            <person name="Kay R.R."/>
            <person name="Williams J."/>
            <person name="Dear P.H."/>
            <person name="Noegel A.A."/>
            <person name="Barrell B."/>
            <person name="Kuspa A."/>
        </authorList>
    </citation>
    <scope>NUCLEOTIDE SEQUENCE [LARGE SCALE GENOMIC DNA]</scope>
    <source>
        <strain evidence="1 2">AX4</strain>
    </source>
</reference>
<dbReference type="SMR" id="Q55AI9"/>
<protein>
    <recommendedName>
        <fullName evidence="3">GrpB family protein</fullName>
    </recommendedName>
</protein>
<dbReference type="AlphaFoldDB" id="Q55AI9"/>
<organism evidence="1 2">
    <name type="scientific">Dictyostelium discoideum</name>
    <name type="common">Social amoeba</name>
    <dbReference type="NCBI Taxonomy" id="44689"/>
    <lineage>
        <taxon>Eukaryota</taxon>
        <taxon>Amoebozoa</taxon>
        <taxon>Evosea</taxon>
        <taxon>Eumycetozoa</taxon>
        <taxon>Dictyostelia</taxon>
        <taxon>Dictyosteliales</taxon>
        <taxon>Dictyosteliaceae</taxon>
        <taxon>Dictyostelium</taxon>
    </lineage>
</organism>
<dbReference type="dictyBase" id="DDB_G0271836"/>
<dbReference type="HOGENOM" id="CLU_086407_4_1_1"/>
<dbReference type="PANTHER" id="PTHR34822">
    <property type="entry name" value="GRPB DOMAIN PROTEIN (AFU_ORTHOLOGUE AFUA_1G01530)"/>
    <property type="match status" value="1"/>
</dbReference>
<comment type="caution">
    <text evidence="1">The sequence shown here is derived from an EMBL/GenBank/DDBJ whole genome shotgun (WGS) entry which is preliminary data.</text>
</comment>
<evidence type="ECO:0000313" key="2">
    <source>
        <dbReference type="Proteomes" id="UP000002195"/>
    </source>
</evidence>
<gene>
    <name evidence="1" type="ORF">DDB_G0271836</name>
</gene>
<dbReference type="KEGG" id="ddi:DDB_G0271836"/>
<dbReference type="OMA" id="CKEYSEL"/>
<dbReference type="InParanoid" id="Q55AI9"/>
<dbReference type="Pfam" id="PF04229">
    <property type="entry name" value="GrpB"/>
    <property type="match status" value="1"/>
</dbReference>
<dbReference type="eggNOG" id="ENOG502SDFF">
    <property type="taxonomic scope" value="Eukaryota"/>
</dbReference>
<dbReference type="PANTHER" id="PTHR34822:SF1">
    <property type="entry name" value="GRPB FAMILY PROTEIN"/>
    <property type="match status" value="1"/>
</dbReference>
<evidence type="ECO:0008006" key="3">
    <source>
        <dbReference type="Google" id="ProtNLM"/>
    </source>
</evidence>
<dbReference type="Gene3D" id="3.30.460.10">
    <property type="entry name" value="Beta Polymerase, domain 2"/>
    <property type="match status" value="1"/>
</dbReference>
<dbReference type="Proteomes" id="UP000002195">
    <property type="component" value="Unassembled WGS sequence"/>
</dbReference>
<name>Q55AI9_DICDI</name>
<evidence type="ECO:0000313" key="1">
    <source>
        <dbReference type="EMBL" id="EAL71608.1"/>
    </source>
</evidence>
<sequence>MNLKSVTVVEHDPRWKELFLEEEKQIKEVIFKDYKCKKFNEYDDTPSSSAAQPPLLTVNVFHCGSTSVPGLKAKPVIDILLVVNGDISELDEMNERFESSNYQIRGENGIAGRRFFTKRIPNHIWVNMHAFQFDNITDIERHLTFRDYLIAHPIILDQYANLKSELASKFPNSIDDYWEGKNLWIKCHEKKSLIWHWANRFNNK</sequence>
<dbReference type="VEuPathDB" id="AmoebaDB:DDB_G0271836"/>
<dbReference type="EMBL" id="AAFI02000006">
    <property type="protein sequence ID" value="EAL71608.1"/>
    <property type="molecule type" value="Genomic_DNA"/>
</dbReference>